<evidence type="ECO:0000259" key="2">
    <source>
        <dbReference type="PROSITE" id="PS00624"/>
    </source>
</evidence>
<dbReference type="SUPFAM" id="SSF51905">
    <property type="entry name" value="FAD/NAD(P)-binding domain"/>
    <property type="match status" value="1"/>
</dbReference>
<dbReference type="PANTHER" id="PTHR11552">
    <property type="entry name" value="GLUCOSE-METHANOL-CHOLINE GMC OXIDOREDUCTASE"/>
    <property type="match status" value="1"/>
</dbReference>
<dbReference type="InterPro" id="IPR000172">
    <property type="entry name" value="GMC_OxRdtase_N"/>
</dbReference>
<proteinExistence type="inferred from homology"/>
<dbReference type="OrthoDB" id="269227at2759"/>
<dbReference type="Pfam" id="PF05199">
    <property type="entry name" value="GMC_oxred_C"/>
    <property type="match status" value="1"/>
</dbReference>
<keyword evidence="4" id="KW-1185">Reference proteome</keyword>
<dbReference type="InterPro" id="IPR012132">
    <property type="entry name" value="GMC_OxRdtase"/>
</dbReference>
<dbReference type="InterPro" id="IPR007867">
    <property type="entry name" value="GMC_OxRtase_C"/>
</dbReference>
<protein>
    <submittedName>
        <fullName evidence="3">GMC oxidoreductase</fullName>
    </submittedName>
</protein>
<dbReference type="EMBL" id="KZ805520">
    <property type="protein sequence ID" value="PVH94796.1"/>
    <property type="molecule type" value="Genomic_DNA"/>
</dbReference>
<feature type="domain" description="Glucose-methanol-choline oxidoreductase N-terminal" evidence="2">
    <location>
        <begin position="388"/>
        <end position="402"/>
    </location>
</feature>
<dbReference type="InterPro" id="IPR036188">
    <property type="entry name" value="FAD/NAD-bd_sf"/>
</dbReference>
<sequence length="653" mass="70868">MRKRLKGGEGVFSFRSFEGDVRLMLQSVFGLDVGLDGGLGSWVYESWVTREEEEAMMSTPNAKEYDYVIVGSGPGGGPLAAGLAQKGHSVYVIEAGGDHSQDIVQKMVPRVQFAGENAPHSWQYFVEHYANETQAKRDSKYTYRTTNGSLYTGLTPPAGATPVGVLYPRGATLGGSAQINAMNAQYAPDNEWDYIANLTGDASWGHESMREYMMQLENATSFPRGTPGHGHDGFLQINTNATNTILQAPNLLNLAGQLTQVLEGETSSGVEDLSRRMSRDINRIDANRTSPGLFAGPAALNPTTASRSGVAEHLNNIVAAGYPLTLSLHSLAQKIIFEECEDGGLPKAIGVEYLKGEALYSADNRYDASQKAAVETVYAKKEVIISAGTFNTPQLLKLSGVGPRAELTNLSIPVVVDLPAVGNYMQDNYEAGMHIRASQPWVNGSNNCTYRFNAEDPCFVMWERTARGPYAGAAGLVFMGRTSVSWDDDADLTFLGMPTRETTGFFPGMQTANPAGTVTLRSKDPREAPAINFNFFQNNAETDLKALSESFDMLFQAFNGTGIPYEVIDPNPELPVEQAIKDEAFSHHATSSCRMGKEGGKEDYCVDNKFRVKGTKGLRVVDASVWPRVPGAFVNLPTFTLSMKAVDVISKGE</sequence>
<evidence type="ECO:0000313" key="3">
    <source>
        <dbReference type="EMBL" id="PVH94796.1"/>
    </source>
</evidence>
<dbReference type="PIRSF" id="PIRSF000137">
    <property type="entry name" value="Alcohol_oxidase"/>
    <property type="match status" value="1"/>
</dbReference>
<comment type="similarity">
    <text evidence="1">Belongs to the GMC oxidoreductase family.</text>
</comment>
<dbReference type="STRING" id="97972.A0A2V1D9I2"/>
<dbReference type="AlphaFoldDB" id="A0A2V1D9I2"/>
<dbReference type="PROSITE" id="PS00624">
    <property type="entry name" value="GMC_OXRED_2"/>
    <property type="match status" value="1"/>
</dbReference>
<dbReference type="Gene3D" id="3.30.560.10">
    <property type="entry name" value="Glucose Oxidase, domain 3"/>
    <property type="match status" value="1"/>
</dbReference>
<dbReference type="Proteomes" id="UP000244855">
    <property type="component" value="Unassembled WGS sequence"/>
</dbReference>
<evidence type="ECO:0000256" key="1">
    <source>
        <dbReference type="ARBA" id="ARBA00010790"/>
    </source>
</evidence>
<accession>A0A2V1D9I2</accession>
<organism evidence="3 4">
    <name type="scientific">Periconia macrospinosa</name>
    <dbReference type="NCBI Taxonomy" id="97972"/>
    <lineage>
        <taxon>Eukaryota</taxon>
        <taxon>Fungi</taxon>
        <taxon>Dikarya</taxon>
        <taxon>Ascomycota</taxon>
        <taxon>Pezizomycotina</taxon>
        <taxon>Dothideomycetes</taxon>
        <taxon>Pleosporomycetidae</taxon>
        <taxon>Pleosporales</taxon>
        <taxon>Massarineae</taxon>
        <taxon>Periconiaceae</taxon>
        <taxon>Periconia</taxon>
    </lineage>
</organism>
<dbReference type="GO" id="GO:0016614">
    <property type="term" value="F:oxidoreductase activity, acting on CH-OH group of donors"/>
    <property type="evidence" value="ECO:0007669"/>
    <property type="project" value="InterPro"/>
</dbReference>
<name>A0A2V1D9I2_9PLEO</name>
<gene>
    <name evidence="3" type="ORF">DM02DRAFT_645718</name>
</gene>
<reference evidence="3 4" key="1">
    <citation type="journal article" date="2018" name="Sci. Rep.">
        <title>Comparative genomics provides insights into the lifestyle and reveals functional heterogeneity of dark septate endophytic fungi.</title>
        <authorList>
            <person name="Knapp D.G."/>
            <person name="Nemeth J.B."/>
            <person name="Barry K."/>
            <person name="Hainaut M."/>
            <person name="Henrissat B."/>
            <person name="Johnson J."/>
            <person name="Kuo A."/>
            <person name="Lim J.H.P."/>
            <person name="Lipzen A."/>
            <person name="Nolan M."/>
            <person name="Ohm R.A."/>
            <person name="Tamas L."/>
            <person name="Grigoriev I.V."/>
            <person name="Spatafora J.W."/>
            <person name="Nagy L.G."/>
            <person name="Kovacs G.M."/>
        </authorList>
    </citation>
    <scope>NUCLEOTIDE SEQUENCE [LARGE SCALE GENOMIC DNA]</scope>
    <source>
        <strain evidence="3 4">DSE2036</strain>
    </source>
</reference>
<dbReference type="Pfam" id="PF00732">
    <property type="entry name" value="GMC_oxred_N"/>
    <property type="match status" value="1"/>
</dbReference>
<dbReference type="PANTHER" id="PTHR11552:SF80">
    <property type="entry name" value="GMC OXIDOREDUCTASE"/>
    <property type="match status" value="1"/>
</dbReference>
<dbReference type="Gene3D" id="3.50.50.60">
    <property type="entry name" value="FAD/NAD(P)-binding domain"/>
    <property type="match status" value="2"/>
</dbReference>
<dbReference type="SUPFAM" id="SSF54373">
    <property type="entry name" value="FAD-linked reductases, C-terminal domain"/>
    <property type="match status" value="1"/>
</dbReference>
<evidence type="ECO:0000313" key="4">
    <source>
        <dbReference type="Proteomes" id="UP000244855"/>
    </source>
</evidence>
<dbReference type="GO" id="GO:0050660">
    <property type="term" value="F:flavin adenine dinucleotide binding"/>
    <property type="evidence" value="ECO:0007669"/>
    <property type="project" value="InterPro"/>
</dbReference>